<dbReference type="EMBL" id="GL945429">
    <property type="protein sequence ID" value="EGO29118.1"/>
    <property type="molecule type" value="Genomic_DNA"/>
</dbReference>
<dbReference type="Proteomes" id="UP000008064">
    <property type="component" value="Unassembled WGS sequence"/>
</dbReference>
<keyword evidence="1" id="KW-1133">Transmembrane helix</keyword>
<evidence type="ECO:0000313" key="2">
    <source>
        <dbReference type="EMBL" id="EGO29118.1"/>
    </source>
</evidence>
<dbReference type="HOGENOM" id="CLU_035509_7_0_1"/>
<reference evidence="2" key="1">
    <citation type="submission" date="2011-04" db="EMBL/GenBank/DDBJ databases">
        <title>Evolution of plant cell wall degrading machinery underlies the functional diversity of forest fungi.</title>
        <authorList>
            <consortium name="US DOE Joint Genome Institute (JGI-PGF)"/>
            <person name="Eastwood D.C."/>
            <person name="Floudas D."/>
            <person name="Binder M."/>
            <person name="Majcherczyk A."/>
            <person name="Schneider P."/>
            <person name="Aerts A."/>
            <person name="Asiegbu F.O."/>
            <person name="Baker S.E."/>
            <person name="Barry K."/>
            <person name="Bendiksby M."/>
            <person name="Blumentritt M."/>
            <person name="Coutinho P.M."/>
            <person name="Cullen D."/>
            <person name="Cullen D."/>
            <person name="Gathman A."/>
            <person name="Goodell B."/>
            <person name="Henrissat B."/>
            <person name="Ihrmark K."/>
            <person name="Kauserud H."/>
            <person name="Kohler A."/>
            <person name="LaButti K."/>
            <person name="Lapidus A."/>
            <person name="Lavin J.L."/>
            <person name="Lee Y.-H."/>
            <person name="Lindquist E."/>
            <person name="Lilly W."/>
            <person name="Lucas S."/>
            <person name="Morin E."/>
            <person name="Murat C."/>
            <person name="Oguiza J.A."/>
            <person name="Park J."/>
            <person name="Pisabarro A.G."/>
            <person name="Riley R."/>
            <person name="Rosling A."/>
            <person name="Salamov A."/>
            <person name="Schmidt O."/>
            <person name="Schmutz J."/>
            <person name="Skrede I."/>
            <person name="Stenlid J."/>
            <person name="Wiebenga A."/>
            <person name="Xie X."/>
            <person name="Kues U."/>
            <person name="Hibbett D.S."/>
            <person name="Hoffmeister D."/>
            <person name="Hogberg N."/>
            <person name="Martin F."/>
            <person name="Grigoriev I.V."/>
            <person name="Watkinson S.C."/>
        </authorList>
    </citation>
    <scope>NUCLEOTIDE SEQUENCE</scope>
    <source>
        <strain evidence="2">S7.9</strain>
    </source>
</reference>
<dbReference type="RefSeq" id="XP_007313360.1">
    <property type="nucleotide sequence ID" value="XM_007313298.1"/>
</dbReference>
<evidence type="ECO:0000256" key="1">
    <source>
        <dbReference type="SAM" id="Phobius"/>
    </source>
</evidence>
<protein>
    <submittedName>
        <fullName evidence="2">Uncharacterized protein</fullName>
    </submittedName>
</protein>
<dbReference type="AlphaFoldDB" id="F8NGN6"/>
<feature type="transmembrane region" description="Helical" evidence="1">
    <location>
        <begin position="12"/>
        <end position="29"/>
    </location>
</feature>
<organism>
    <name type="scientific">Serpula lacrymans var. lacrymans (strain S7.9)</name>
    <name type="common">Dry rot fungus</name>
    <dbReference type="NCBI Taxonomy" id="578457"/>
    <lineage>
        <taxon>Eukaryota</taxon>
        <taxon>Fungi</taxon>
        <taxon>Dikarya</taxon>
        <taxon>Basidiomycota</taxon>
        <taxon>Agaricomycotina</taxon>
        <taxon>Agaricomycetes</taxon>
        <taxon>Agaricomycetidae</taxon>
        <taxon>Boletales</taxon>
        <taxon>Coniophorineae</taxon>
        <taxon>Serpulaceae</taxon>
        <taxon>Serpula</taxon>
    </lineage>
</organism>
<feature type="transmembrane region" description="Helical" evidence="1">
    <location>
        <begin position="178"/>
        <end position="197"/>
    </location>
</feature>
<feature type="transmembrane region" description="Helical" evidence="1">
    <location>
        <begin position="150"/>
        <end position="172"/>
    </location>
</feature>
<proteinExistence type="predicted"/>
<feature type="transmembrane region" description="Helical" evidence="1">
    <location>
        <begin position="41"/>
        <end position="61"/>
    </location>
</feature>
<name>F8NGN6_SERL9</name>
<feature type="transmembrane region" description="Helical" evidence="1">
    <location>
        <begin position="91"/>
        <end position="110"/>
    </location>
</feature>
<dbReference type="KEGG" id="sla:SERLADRAFT_377523"/>
<dbReference type="GeneID" id="18810723"/>
<keyword evidence="1" id="KW-0812">Transmembrane</keyword>
<sequence length="275" mass="30208">LFDSCKRYTFFRQLLLVVNQVIVCILLTLRTYALYGRNNRLLAFMVGFGAVLVAAASWALVGQHSYAATNVSGCHIAYTTSTSHQVLSDLAVAWEALFLYDTSMLVLTLLKTYKATRQHGLLSFNGRLNIVTLMCRDGETMAIANLSNILTFYIAPVCFSLQWISFVSSAAFQSLLKGTLSTFASCISVTLMTRLMLNLHKSADTGILTTHANVDTGGMVFTSNIASTMGPSYDSQHTVLLDLSPLDAPRLSTDIYLELREVSAQNHLQVGPREV</sequence>
<accession>F8NGN6</accession>
<feature type="non-terminal residue" evidence="2">
    <location>
        <position position="1"/>
    </location>
</feature>
<keyword evidence="1" id="KW-0472">Membrane</keyword>
<dbReference type="OrthoDB" id="2686513at2759"/>
<gene>
    <name evidence="2" type="ORF">SERLADRAFT_377523</name>
</gene>